<keyword evidence="7 11" id="KW-1133">Transmembrane helix</keyword>
<reference evidence="15" key="1">
    <citation type="submission" date="2025-08" db="UniProtKB">
        <authorList>
            <consortium name="RefSeq"/>
        </authorList>
    </citation>
    <scope>IDENTIFICATION</scope>
</reference>
<protein>
    <submittedName>
        <fullName evidence="15">Toll-like receptor 4</fullName>
    </submittedName>
</protein>
<evidence type="ECO:0000256" key="3">
    <source>
        <dbReference type="ARBA" id="ARBA00022614"/>
    </source>
</evidence>
<sequence>MATLLKMLTSLVCITLCCSVLKSIVHNEGSQKEGFDSSGSILYTEQGTYQQDVHFYEMNSLKEIQNVISDYECNAYNLTVDCSGLNIKKINSSWFRNSTEIILLNNNAIQKLDNSTFVNLYHLKHLDISNNMISHIELLAFEGLINLKSLILRYNEITFEQISPFIFKPLYNLEHLDLIQKLTTQKSDAPVLMLQPLTQLRNLSISTVRYVLYFEPEFLNFTSLEALEITGSTRNITDSSFENVKGLKELFLRDMVSMSFMDDHVFVHLKNLTRLRFNTFVIDLQHVLSLLWPFRGRNMSEMFFQGVTTSRLLPNPIKNGFLTQRDFVHLTHVCVESVSLIFGNIYYITANAFINRTTWNSCLRHVAISGNALVGSSAALFPLGLLANLETVVINNALRPCLSFSPFPPVIVNENCALEPTVSDNLSLSDDISFRTIIRGRDSYKLQEESYTMTTELFYIVKENIYLELSNHLLSLNLQRLFANFALSWNIVILGAKKLQYIDISDSGFTTFVGSVQGLSTLRTAILSGNDVSILSESFFYAFYGLENLALSKCQLDKNLFATRSDRIFKNNTKLKELDISDNYLNGLSKGTFSKNSELIYLSLSGNQFKEIPFDLNFTQNLKILNISNNVITSLTAEATAAIDFLNSRNGGFQLMLNGNILSCGCHDLSFLQWLNSTLVSLDNNRNYTCMNKDGERTNTLTFSDLESLWRQCWGEFFFYIAMIVLCLYIIGVVLMFLVLKNKNFFVSFFLHIVGNFKLHARSDYKTDVYIGYSDEDYRFPCKDLRQHLEKDLKLSTYLIDRDLLASLDKASGIVNAINSCWRVLLVCSKSFLKDEDWSMFTMRSAMYAQSPANPARIVLMVHTSCLSLLPTELLSVVNDENILVVSEWKINYILSEKLRTRLVA</sequence>
<organism evidence="14 15">
    <name type="scientific">Biomphalaria glabrata</name>
    <name type="common">Bloodfluke planorb</name>
    <name type="synonym">Freshwater snail</name>
    <dbReference type="NCBI Taxonomy" id="6526"/>
    <lineage>
        <taxon>Eukaryota</taxon>
        <taxon>Metazoa</taxon>
        <taxon>Spiralia</taxon>
        <taxon>Lophotrochozoa</taxon>
        <taxon>Mollusca</taxon>
        <taxon>Gastropoda</taxon>
        <taxon>Heterobranchia</taxon>
        <taxon>Euthyneura</taxon>
        <taxon>Panpulmonata</taxon>
        <taxon>Hygrophila</taxon>
        <taxon>Lymnaeoidea</taxon>
        <taxon>Planorbidae</taxon>
        <taxon>Biomphalaria</taxon>
    </lineage>
</organism>
<evidence type="ECO:0000256" key="6">
    <source>
        <dbReference type="ARBA" id="ARBA00022737"/>
    </source>
</evidence>
<dbReference type="GO" id="GO:0005886">
    <property type="term" value="C:plasma membrane"/>
    <property type="evidence" value="ECO:0007669"/>
    <property type="project" value="TreeGrafter"/>
</dbReference>
<dbReference type="Pfam" id="PF13855">
    <property type="entry name" value="LRR_8"/>
    <property type="match status" value="2"/>
</dbReference>
<feature type="signal peptide" evidence="12">
    <location>
        <begin position="1"/>
        <end position="19"/>
    </location>
</feature>
<evidence type="ECO:0000256" key="8">
    <source>
        <dbReference type="ARBA" id="ARBA00023136"/>
    </source>
</evidence>
<keyword evidence="4 11" id="KW-0812">Transmembrane</keyword>
<keyword evidence="9" id="KW-0675">Receptor</keyword>
<keyword evidence="8 11" id="KW-0472">Membrane</keyword>
<feature type="transmembrane region" description="Helical" evidence="11">
    <location>
        <begin position="717"/>
        <end position="740"/>
    </location>
</feature>
<evidence type="ECO:0000256" key="1">
    <source>
        <dbReference type="ARBA" id="ARBA00004167"/>
    </source>
</evidence>
<dbReference type="PANTHER" id="PTHR24365">
    <property type="entry name" value="TOLL-LIKE RECEPTOR"/>
    <property type="match status" value="1"/>
</dbReference>
<dbReference type="SUPFAM" id="SSF52200">
    <property type="entry name" value="Toll/Interleukin receptor TIR domain"/>
    <property type="match status" value="1"/>
</dbReference>
<evidence type="ECO:0000313" key="15">
    <source>
        <dbReference type="RefSeq" id="XP_055865408.1"/>
    </source>
</evidence>
<dbReference type="Gene3D" id="3.40.50.10140">
    <property type="entry name" value="Toll/interleukin-1 receptor homology (TIR) domain"/>
    <property type="match status" value="1"/>
</dbReference>
<dbReference type="GO" id="GO:0038023">
    <property type="term" value="F:signaling receptor activity"/>
    <property type="evidence" value="ECO:0007669"/>
    <property type="project" value="TreeGrafter"/>
</dbReference>
<feature type="chain" id="PRO_5040957893" evidence="12">
    <location>
        <begin position="20"/>
        <end position="905"/>
    </location>
</feature>
<dbReference type="AlphaFoldDB" id="A0A9W2YRK5"/>
<proteinExistence type="inferred from homology"/>
<evidence type="ECO:0000256" key="5">
    <source>
        <dbReference type="ARBA" id="ARBA00022729"/>
    </source>
</evidence>
<comment type="subcellular location">
    <subcellularLocation>
        <location evidence="1">Membrane</location>
        <topology evidence="1">Single-pass membrane protein</topology>
    </subcellularLocation>
</comment>
<evidence type="ECO:0000256" key="2">
    <source>
        <dbReference type="ARBA" id="ARBA00009634"/>
    </source>
</evidence>
<dbReference type="InterPro" id="IPR000157">
    <property type="entry name" value="TIR_dom"/>
</dbReference>
<dbReference type="Gene3D" id="3.80.10.10">
    <property type="entry name" value="Ribonuclease Inhibitor"/>
    <property type="match status" value="4"/>
</dbReference>
<keyword evidence="5 12" id="KW-0732">Signal</keyword>
<dbReference type="Proteomes" id="UP001165740">
    <property type="component" value="Chromosome 14"/>
</dbReference>
<dbReference type="RefSeq" id="XP_055865408.1">
    <property type="nucleotide sequence ID" value="XM_056009433.1"/>
</dbReference>
<keyword evidence="10" id="KW-0325">Glycoprotein</keyword>
<evidence type="ECO:0000256" key="7">
    <source>
        <dbReference type="ARBA" id="ARBA00022989"/>
    </source>
</evidence>
<accession>A0A9W2YRK5</accession>
<dbReference type="GO" id="GO:0007165">
    <property type="term" value="P:signal transduction"/>
    <property type="evidence" value="ECO:0007669"/>
    <property type="project" value="InterPro"/>
</dbReference>
<dbReference type="InterPro" id="IPR026906">
    <property type="entry name" value="LRR_5"/>
</dbReference>
<evidence type="ECO:0000256" key="11">
    <source>
        <dbReference type="SAM" id="Phobius"/>
    </source>
</evidence>
<dbReference type="InterPro" id="IPR035897">
    <property type="entry name" value="Toll_tir_struct_dom_sf"/>
</dbReference>
<dbReference type="PANTHER" id="PTHR24365:SF541">
    <property type="entry name" value="PROTEIN TOLL-RELATED"/>
    <property type="match status" value="1"/>
</dbReference>
<comment type="similarity">
    <text evidence="2">Belongs to the Toll-like receptor family.</text>
</comment>
<gene>
    <name evidence="15" type="primary">LOC129922679</name>
</gene>
<evidence type="ECO:0000256" key="10">
    <source>
        <dbReference type="ARBA" id="ARBA00023180"/>
    </source>
</evidence>
<evidence type="ECO:0000313" key="14">
    <source>
        <dbReference type="Proteomes" id="UP001165740"/>
    </source>
</evidence>
<dbReference type="InterPro" id="IPR001611">
    <property type="entry name" value="Leu-rich_rpt"/>
</dbReference>
<name>A0A9W2YRK5_BIOGL</name>
<dbReference type="GeneID" id="129922679"/>
<dbReference type="PROSITE" id="PS51450">
    <property type="entry name" value="LRR"/>
    <property type="match status" value="2"/>
</dbReference>
<dbReference type="OMA" id="IMISWRI"/>
<evidence type="ECO:0000256" key="12">
    <source>
        <dbReference type="SAM" id="SignalP"/>
    </source>
</evidence>
<evidence type="ECO:0000256" key="9">
    <source>
        <dbReference type="ARBA" id="ARBA00023170"/>
    </source>
</evidence>
<dbReference type="OrthoDB" id="28057at2759"/>
<keyword evidence="14" id="KW-1185">Reference proteome</keyword>
<dbReference type="Pfam" id="PF13306">
    <property type="entry name" value="LRR_5"/>
    <property type="match status" value="1"/>
</dbReference>
<evidence type="ECO:0000256" key="4">
    <source>
        <dbReference type="ARBA" id="ARBA00022692"/>
    </source>
</evidence>
<dbReference type="PROSITE" id="PS50104">
    <property type="entry name" value="TIR"/>
    <property type="match status" value="1"/>
</dbReference>
<dbReference type="InterPro" id="IPR003591">
    <property type="entry name" value="Leu-rich_rpt_typical-subtyp"/>
</dbReference>
<keyword evidence="3" id="KW-0433">Leucine-rich repeat</keyword>
<dbReference type="SUPFAM" id="SSF52058">
    <property type="entry name" value="L domain-like"/>
    <property type="match status" value="2"/>
</dbReference>
<keyword evidence="6" id="KW-0677">Repeat</keyword>
<evidence type="ECO:0000259" key="13">
    <source>
        <dbReference type="PROSITE" id="PS50104"/>
    </source>
</evidence>
<dbReference type="SMART" id="SM00369">
    <property type="entry name" value="LRR_TYP"/>
    <property type="match status" value="6"/>
</dbReference>
<feature type="domain" description="TIR" evidence="13">
    <location>
        <begin position="765"/>
        <end position="905"/>
    </location>
</feature>
<dbReference type="InterPro" id="IPR032675">
    <property type="entry name" value="LRR_dom_sf"/>
</dbReference>